<evidence type="ECO:0000256" key="1">
    <source>
        <dbReference type="ARBA" id="ARBA00006586"/>
    </source>
</evidence>
<evidence type="ECO:0000256" key="3">
    <source>
        <dbReference type="ARBA" id="ARBA00023145"/>
    </source>
</evidence>
<dbReference type="SUPFAM" id="SSF56235">
    <property type="entry name" value="N-terminal nucleophile aminohydrolases (Ntn hydrolases)"/>
    <property type="match status" value="1"/>
</dbReference>
<dbReference type="Gene3D" id="1.10.1400.10">
    <property type="match status" value="1"/>
</dbReference>
<evidence type="ECO:0000256" key="2">
    <source>
        <dbReference type="ARBA" id="ARBA00022801"/>
    </source>
</evidence>
<evidence type="ECO:0000313" key="4">
    <source>
        <dbReference type="EMBL" id="SIM39166.1"/>
    </source>
</evidence>
<name>A0A1N5SSX6_9ARCH</name>
<accession>A0A1N5SSX6</accession>
<dbReference type="PIRSF" id="PIRSF001227">
    <property type="entry name" value="Pen_acylase"/>
    <property type="match status" value="1"/>
</dbReference>
<evidence type="ECO:0000313" key="5">
    <source>
        <dbReference type="Proteomes" id="UP000195607"/>
    </source>
</evidence>
<dbReference type="InterPro" id="IPR023343">
    <property type="entry name" value="Penicillin_amidase_dom1"/>
</dbReference>
<dbReference type="Gene3D" id="1.10.439.10">
    <property type="entry name" value="Penicillin Amidohydrolase, domain 1"/>
    <property type="match status" value="1"/>
</dbReference>
<dbReference type="InterPro" id="IPR029055">
    <property type="entry name" value="Ntn_hydrolases_N"/>
</dbReference>
<dbReference type="InterPro" id="IPR043147">
    <property type="entry name" value="Penicillin_amidase_A-knob"/>
</dbReference>
<dbReference type="EMBL" id="LT671858">
    <property type="protein sequence ID" value="SIM39166.1"/>
    <property type="molecule type" value="Genomic_DNA"/>
</dbReference>
<dbReference type="InterPro" id="IPR002692">
    <property type="entry name" value="S45"/>
</dbReference>
<gene>
    <name evidence="4" type="ORF">CSP5_0342</name>
</gene>
<reference evidence="4 5" key="1">
    <citation type="submission" date="2016-04" db="EMBL/GenBank/DDBJ databases">
        <authorList>
            <person name="Evans L.H."/>
            <person name="Alamgir A."/>
            <person name="Owens N."/>
            <person name="Weber N.D."/>
            <person name="Virtaneva K."/>
            <person name="Barbian K."/>
            <person name="Babar A."/>
            <person name="Rosenke K."/>
        </authorList>
    </citation>
    <scope>NUCLEOTIDE SEQUENCE [LARGE SCALE GENOMIC DNA]</scope>
    <source>
        <strain evidence="5">S5(T) (JCM 30642 \VKM B-2941)</strain>
    </source>
</reference>
<protein>
    <submittedName>
        <fullName evidence="4">Self-cleaving protein of N-terminal nucleophile acylase</fullName>
    </submittedName>
</protein>
<dbReference type="Pfam" id="PF01804">
    <property type="entry name" value="Penicil_amidase"/>
    <property type="match status" value="1"/>
</dbReference>
<dbReference type="GO" id="GO:0017000">
    <property type="term" value="P:antibiotic biosynthetic process"/>
    <property type="evidence" value="ECO:0007669"/>
    <property type="project" value="InterPro"/>
</dbReference>
<sequence length="833" mass="92614">MNMGKKLLVIIVVLSFIIVGSMSYVSNSLNILNPSTGVFRSADGTNFTSCNFIVPGLENEVNITIDNSGMAHITAKNNHDLFYAQGYYSACQRLFQMELQATVAAGNLSNFVGKSGLQSDYTMRLIGLSRDAYNLERDLKANYTGYFNYIKWYTEGVDAYINNTNSVSTHLGFHLLGIKPFRWTVFDSLVWQEYMSWSLATGSTNVLQSDLFVNSLGFANYSEIWPYYPYYTENITMIPGSGTVNGFSLSEQGISPSYLWKQDFFQEWATGISTNLLSNLSKLIKDSCDNISDPYNLPGSHLTGSPIGSNSWVITSSHSSDSDPMMANDPHLPLLAPSLWIEFQLKDPGFNITGWGLAGLPGILIGHTKNTSFGLTTPEGNSANDYVEFLKGDSYLYNGTYIPMKSCSYTQAGIDYKIYMTNNGPLIGRIGNIGISMNWDASSPSTDLIAEILLDQASNYSQMLNALKYWGPAPPQNFALVSLHHAGYITAGGYPLIRETLPDGKTLKVVGSVSLLNGSNPQYRENGYVPFNYLPQAVNPSRGYMFAPNQPTVGKNYPFPFIGSYWSTGGRAETIDHYLQNHSKMDISNMMALQSNVTDYWASQFNPIILKAISGMKSMNSSEEEAYSLLLSWNYSFYEPMKNPTVYQYVTAAFYNITYDKVLKEKGIYNYTPCVYINTAIFMARNDPTSSWFNGNFTLTMQKAFVMAIAFMDSKLGGENNWDWGNIHKLEIASLTGISSLGIGPMPIWGGRHTVSVGSIPRLLEYPLPCVSIGSSLRTIARPGSGTFYGVFPGGPSENILSHWFDNQLPKWLNHQYYPMQGLPVEVRITYEP</sequence>
<dbReference type="AlphaFoldDB" id="A0A1N5SSX6"/>
<organism evidence="4 5">
    <name type="scientific">Cuniculiplasma divulgatum</name>
    <dbReference type="NCBI Taxonomy" id="1673428"/>
    <lineage>
        <taxon>Archaea</taxon>
        <taxon>Methanobacteriati</taxon>
        <taxon>Thermoplasmatota</taxon>
        <taxon>Thermoplasmata</taxon>
        <taxon>Thermoplasmatales</taxon>
        <taxon>Cuniculiplasmataceae</taxon>
        <taxon>Cuniculiplasma</taxon>
    </lineage>
</organism>
<dbReference type="InterPro" id="IPR043146">
    <property type="entry name" value="Penicillin_amidase_N_B-knob"/>
</dbReference>
<dbReference type="InterPro" id="IPR014395">
    <property type="entry name" value="Pen/GL7ACA/AHL_acylase"/>
</dbReference>
<dbReference type="Gene3D" id="3.60.20.10">
    <property type="entry name" value="Glutamine Phosphoribosylpyrophosphate, subunit 1, domain 1"/>
    <property type="match status" value="1"/>
</dbReference>
<dbReference type="PANTHER" id="PTHR34218:SF4">
    <property type="entry name" value="ACYL-HOMOSERINE LACTONE ACYLASE QUIP"/>
    <property type="match status" value="1"/>
</dbReference>
<dbReference type="GO" id="GO:0016811">
    <property type="term" value="F:hydrolase activity, acting on carbon-nitrogen (but not peptide) bonds, in linear amides"/>
    <property type="evidence" value="ECO:0007669"/>
    <property type="project" value="InterPro"/>
</dbReference>
<keyword evidence="3" id="KW-0865">Zymogen</keyword>
<keyword evidence="2" id="KW-0378">Hydrolase</keyword>
<dbReference type="PANTHER" id="PTHR34218">
    <property type="entry name" value="PEPTIDASE S45 PENICILLIN AMIDASE"/>
    <property type="match status" value="1"/>
</dbReference>
<dbReference type="Gene3D" id="2.30.120.10">
    <property type="match status" value="1"/>
</dbReference>
<dbReference type="Proteomes" id="UP000195607">
    <property type="component" value="Chromosome I"/>
</dbReference>
<comment type="similarity">
    <text evidence="1">Belongs to the peptidase S45 family.</text>
</comment>
<proteinExistence type="inferred from homology"/>